<accession>A0ABS0Z708</accession>
<proteinExistence type="predicted"/>
<comment type="caution">
    <text evidence="2">The sequence shown here is derived from an EMBL/GenBank/DDBJ whole genome shotgun (WGS) entry which is preliminary data.</text>
</comment>
<evidence type="ECO:0000313" key="3">
    <source>
        <dbReference type="Proteomes" id="UP000598488"/>
    </source>
</evidence>
<dbReference type="PROSITE" id="PS51257">
    <property type="entry name" value="PROKAR_LIPOPROTEIN"/>
    <property type="match status" value="1"/>
</dbReference>
<dbReference type="RefSeq" id="WP_199460597.1">
    <property type="nucleotide sequence ID" value="NZ_JAEMUH010000002.1"/>
</dbReference>
<feature type="chain" id="PRO_5046776958" description="Lipoprotein" evidence="1">
    <location>
        <begin position="17"/>
        <end position="363"/>
    </location>
</feature>
<keyword evidence="1" id="KW-0732">Signal</keyword>
<protein>
    <recommendedName>
        <fullName evidence="4">Lipoprotein</fullName>
    </recommendedName>
</protein>
<gene>
    <name evidence="2" type="ORF">JHD44_02045</name>
</gene>
<feature type="signal peptide" evidence="1">
    <location>
        <begin position="1"/>
        <end position="16"/>
    </location>
</feature>
<name>A0ABS0Z708_9GAMM</name>
<dbReference type="EMBL" id="JAEMUH010000002">
    <property type="protein sequence ID" value="MBJ7549449.1"/>
    <property type="molecule type" value="Genomic_DNA"/>
</dbReference>
<sequence length="363" mass="40699">MMNKKSWVLTSSILSAALLTGCSTVVTDHGLDYQTAKSSEVNLELPEGRYDISDKMIIPNEDRVASLEPSNEFETPRAPKPFLSMTYIPMVIGQYDVTYQLPLSLNPSKKIVTDYFSTLSGESVVFESINDTNLISAPIQLDEQGSLAKLWSSITRLKPSQYQLSIEFVPDRTTTSAVITVLVSDNEGHQEKVDLTVNETIASQMVNAWSHMSRELSVDTVLLSNQGREPVLKSRIWTNRDDKLALYLGKEADEQSVERFIRSTSGIHITTDSPKELALVPQDQLAKVGDIIDFKVPLGALGENKETVLFKVRRRNLDDVPWTERSYPYQLIRQKEGYFLTVDTSVTDNPALTSYRILSLLAK</sequence>
<evidence type="ECO:0000313" key="2">
    <source>
        <dbReference type="EMBL" id="MBJ7549449.1"/>
    </source>
</evidence>
<evidence type="ECO:0008006" key="4">
    <source>
        <dbReference type="Google" id="ProtNLM"/>
    </source>
</evidence>
<dbReference type="Proteomes" id="UP000598488">
    <property type="component" value="Unassembled WGS sequence"/>
</dbReference>
<keyword evidence="3" id="KW-1185">Reference proteome</keyword>
<organism evidence="2 3">
    <name type="scientific">Marinomonas ostreistagni</name>
    <dbReference type="NCBI Taxonomy" id="359209"/>
    <lineage>
        <taxon>Bacteria</taxon>
        <taxon>Pseudomonadati</taxon>
        <taxon>Pseudomonadota</taxon>
        <taxon>Gammaproteobacteria</taxon>
        <taxon>Oceanospirillales</taxon>
        <taxon>Oceanospirillaceae</taxon>
        <taxon>Marinomonas</taxon>
    </lineage>
</organism>
<evidence type="ECO:0000256" key="1">
    <source>
        <dbReference type="SAM" id="SignalP"/>
    </source>
</evidence>
<reference evidence="2 3" key="1">
    <citation type="submission" date="2020-12" db="EMBL/GenBank/DDBJ databases">
        <title>Comparative genome analysis of fungal antagonists Marinomonas ostreistagni 398 and M. spartinae 468.</title>
        <authorList>
            <person name="Fields J.L."/>
            <person name="Mavrodi O.V."/>
            <person name="Biber P.D."/>
            <person name="Indest K.J."/>
            <person name="Mavrodi D.V."/>
        </authorList>
    </citation>
    <scope>NUCLEOTIDE SEQUENCE [LARGE SCALE GENOMIC DNA]</scope>
    <source>
        <strain evidence="2 3">USM7</strain>
    </source>
</reference>